<proteinExistence type="predicted"/>
<evidence type="ECO:0000313" key="3">
    <source>
        <dbReference type="EMBL" id="MBK4714644.1"/>
    </source>
</evidence>
<dbReference type="GO" id="GO:0009289">
    <property type="term" value="C:pilus"/>
    <property type="evidence" value="ECO:0007669"/>
    <property type="project" value="InterPro"/>
</dbReference>
<dbReference type="AlphaFoldDB" id="A0A8K0V3Y3"/>
<gene>
    <name evidence="3" type="ORF">JJB97_04705</name>
</gene>
<dbReference type="SUPFAM" id="SSF49401">
    <property type="entry name" value="Bacterial adhesins"/>
    <property type="match status" value="1"/>
</dbReference>
<dbReference type="InterPro" id="IPR050263">
    <property type="entry name" value="Bact_Fimbrial_Adh_Pro"/>
</dbReference>
<sequence>MFNNTGFRMFTFLLIILFSACSPAMTGQQTGYINMKGSIVETPCSIATQAMNQTVAIKSLSVSDNIHYAQAPGQRFSIFLIHCALKKLLQDRSTEKYFNVAFDSNTVLTDVKAAAKGVTLNFYDMQGHIITPGEASPAKIISPDNLALNYRVYPVSTGHSPKPGNYNAAVHFKISYL</sequence>
<reference evidence="3" key="1">
    <citation type="submission" date="2021-01" db="EMBL/GenBank/DDBJ databases">
        <title>Intestinitalea alba gen. nov., sp. nov., a novel genus of the family Enterobacteriaceae, isolated from the gut of the plastic-eating mealworm Tenebrio molitor L.</title>
        <authorList>
            <person name="Yang Y."/>
        </authorList>
    </citation>
    <scope>NUCLEOTIDE SEQUENCE</scope>
    <source>
        <strain evidence="3">BIT-L3</strain>
    </source>
</reference>
<evidence type="ECO:0000256" key="1">
    <source>
        <dbReference type="SAM" id="SignalP"/>
    </source>
</evidence>
<feature type="chain" id="PRO_5035478096" evidence="1">
    <location>
        <begin position="25"/>
        <end position="177"/>
    </location>
</feature>
<protein>
    <submittedName>
        <fullName evidence="3">Type 1 fimbrial protein</fullName>
    </submittedName>
</protein>
<evidence type="ECO:0000313" key="4">
    <source>
        <dbReference type="Proteomes" id="UP000659047"/>
    </source>
</evidence>
<keyword evidence="1" id="KW-0732">Signal</keyword>
<dbReference type="Proteomes" id="UP000659047">
    <property type="component" value="Unassembled WGS sequence"/>
</dbReference>
<dbReference type="InterPro" id="IPR008966">
    <property type="entry name" value="Adhesion_dom_sf"/>
</dbReference>
<organism evidence="3 4">
    <name type="scientific">Tenebrionibacter intestinalis</name>
    <dbReference type="NCBI Taxonomy" id="2799638"/>
    <lineage>
        <taxon>Bacteria</taxon>
        <taxon>Pseudomonadati</taxon>
        <taxon>Pseudomonadota</taxon>
        <taxon>Gammaproteobacteria</taxon>
        <taxon>Enterobacterales</taxon>
        <taxon>Enterobacteriaceae</taxon>
        <taxon>Tenebrionibacter/Tenebrionicola group</taxon>
        <taxon>Tenebrionibacter</taxon>
    </lineage>
</organism>
<comment type="caution">
    <text evidence="3">The sequence shown here is derived from an EMBL/GenBank/DDBJ whole genome shotgun (WGS) entry which is preliminary data.</text>
</comment>
<dbReference type="InterPro" id="IPR000259">
    <property type="entry name" value="Adhesion_dom_fimbrial"/>
</dbReference>
<dbReference type="EMBL" id="JAEPBH010000008">
    <property type="protein sequence ID" value="MBK4714644.1"/>
    <property type="molecule type" value="Genomic_DNA"/>
</dbReference>
<name>A0A8K0V3Y3_9ENTR</name>
<dbReference type="PANTHER" id="PTHR33420:SF26">
    <property type="entry name" value="FIMBRIAL SUBUNIT"/>
    <property type="match status" value="1"/>
</dbReference>
<feature type="signal peptide" evidence="1">
    <location>
        <begin position="1"/>
        <end position="24"/>
    </location>
</feature>
<dbReference type="RefSeq" id="WP_238712827.1">
    <property type="nucleotide sequence ID" value="NZ_JAEPBH010000008.1"/>
</dbReference>
<accession>A0A8K0V3Y3</accession>
<dbReference type="PANTHER" id="PTHR33420">
    <property type="entry name" value="FIMBRIAL SUBUNIT ELFA-RELATED"/>
    <property type="match status" value="1"/>
</dbReference>
<dbReference type="GO" id="GO:0043709">
    <property type="term" value="P:cell adhesion involved in single-species biofilm formation"/>
    <property type="evidence" value="ECO:0007669"/>
    <property type="project" value="TreeGrafter"/>
</dbReference>
<dbReference type="Pfam" id="PF00419">
    <property type="entry name" value="Fimbrial"/>
    <property type="match status" value="1"/>
</dbReference>
<keyword evidence="4" id="KW-1185">Reference proteome</keyword>
<dbReference type="InterPro" id="IPR036937">
    <property type="entry name" value="Adhesion_dom_fimbrial_sf"/>
</dbReference>
<dbReference type="Gene3D" id="2.60.40.1090">
    <property type="entry name" value="Fimbrial-type adhesion domain"/>
    <property type="match status" value="1"/>
</dbReference>
<evidence type="ECO:0000259" key="2">
    <source>
        <dbReference type="Pfam" id="PF00419"/>
    </source>
</evidence>
<feature type="domain" description="Fimbrial-type adhesion" evidence="2">
    <location>
        <begin position="33"/>
        <end position="176"/>
    </location>
</feature>